<protein>
    <submittedName>
        <fullName evidence="3">Uncharacterized protein</fullName>
    </submittedName>
</protein>
<dbReference type="Proteomes" id="UP000440732">
    <property type="component" value="Unassembled WGS sequence"/>
</dbReference>
<feature type="compositionally biased region" description="Polar residues" evidence="1">
    <location>
        <begin position="1"/>
        <end position="19"/>
    </location>
</feature>
<dbReference type="EMBL" id="QXGE01001039">
    <property type="protein sequence ID" value="KAE9298841.1"/>
    <property type="molecule type" value="Genomic_DNA"/>
</dbReference>
<dbReference type="Proteomes" id="UP000433483">
    <property type="component" value="Unassembled WGS sequence"/>
</dbReference>
<evidence type="ECO:0000313" key="18">
    <source>
        <dbReference type="Proteomes" id="UP000460718"/>
    </source>
</evidence>
<dbReference type="Proteomes" id="UP000429523">
    <property type="component" value="Unassembled WGS sequence"/>
</dbReference>
<dbReference type="EMBL" id="QXGA01001028">
    <property type="protein sequence ID" value="KAE9131471.1"/>
    <property type="molecule type" value="Genomic_DNA"/>
</dbReference>
<dbReference type="EMBL" id="QXGB01001072">
    <property type="protein sequence ID" value="KAE9197701.1"/>
    <property type="molecule type" value="Genomic_DNA"/>
</dbReference>
<dbReference type="Proteomes" id="UP000440367">
    <property type="component" value="Unassembled WGS sequence"/>
</dbReference>
<evidence type="ECO:0000313" key="10">
    <source>
        <dbReference type="EMBL" id="KAE9298841.1"/>
    </source>
</evidence>
<evidence type="ECO:0000313" key="20">
    <source>
        <dbReference type="Proteomes" id="UP000486351"/>
    </source>
</evidence>
<keyword evidence="13" id="KW-1185">Reference proteome</keyword>
<evidence type="ECO:0000313" key="5">
    <source>
        <dbReference type="EMBL" id="KAE9098527.1"/>
    </source>
</evidence>
<proteinExistence type="predicted"/>
<evidence type="ECO:0000313" key="4">
    <source>
        <dbReference type="EMBL" id="KAE9097484.1"/>
    </source>
</evidence>
<dbReference type="EMBL" id="QXGC01000798">
    <property type="protein sequence ID" value="KAE9220646.1"/>
    <property type="molecule type" value="Genomic_DNA"/>
</dbReference>
<evidence type="ECO:0000313" key="13">
    <source>
        <dbReference type="Proteomes" id="UP000433483"/>
    </source>
</evidence>
<evidence type="ECO:0000313" key="14">
    <source>
        <dbReference type="Proteomes" id="UP000437068"/>
    </source>
</evidence>
<dbReference type="Proteomes" id="UP000441208">
    <property type="component" value="Unassembled WGS sequence"/>
</dbReference>
<evidence type="ECO:0000313" key="16">
    <source>
        <dbReference type="Proteomes" id="UP000440732"/>
    </source>
</evidence>
<evidence type="ECO:0000313" key="12">
    <source>
        <dbReference type="Proteomes" id="UP000429523"/>
    </source>
</evidence>
<sequence length="63" mass="6182">MAAQSTPSEEAAHSRSQILSRAEISSPVDVAAPAATGASGLAPVVDTGDSADDARMTAASVVK</sequence>
<dbReference type="Proteomes" id="UP000488956">
    <property type="component" value="Unassembled WGS sequence"/>
</dbReference>
<evidence type="ECO:0000313" key="11">
    <source>
        <dbReference type="EMBL" id="KAE9328614.1"/>
    </source>
</evidence>
<dbReference type="AlphaFoldDB" id="A0A6A3J676"/>
<evidence type="ECO:0000313" key="9">
    <source>
        <dbReference type="EMBL" id="KAE9221479.1"/>
    </source>
</evidence>
<evidence type="ECO:0000313" key="8">
    <source>
        <dbReference type="EMBL" id="KAE9220646.1"/>
    </source>
</evidence>
<dbReference type="EMBL" id="QXFZ01001034">
    <property type="protein sequence ID" value="KAE9098527.1"/>
    <property type="molecule type" value="Genomic_DNA"/>
</dbReference>
<comment type="caution">
    <text evidence="3">The sequence shown here is derived from an EMBL/GenBank/DDBJ whole genome shotgun (WGS) entry which is preliminary data.</text>
</comment>
<dbReference type="Proteomes" id="UP000486351">
    <property type="component" value="Unassembled WGS sequence"/>
</dbReference>
<reference evidence="18 19" key="1">
    <citation type="submission" date="2018-09" db="EMBL/GenBank/DDBJ databases">
        <title>Genomic investigation of the strawberry pathogen Phytophthora fragariae indicates pathogenicity is determined by transcriptional variation in three key races.</title>
        <authorList>
            <person name="Adams T.M."/>
            <person name="Armitage A.D."/>
            <person name="Sobczyk M.K."/>
            <person name="Bates H.J."/>
            <person name="Dunwell J.M."/>
            <person name="Nellist C.F."/>
            <person name="Harrison R.J."/>
        </authorList>
    </citation>
    <scope>NUCLEOTIDE SEQUENCE [LARGE SCALE GENOMIC DNA]</scope>
    <source>
        <strain evidence="10 14">A4</strain>
        <strain evidence="9 15">BC-1</strain>
        <strain evidence="8 19">BC-23</strain>
        <strain evidence="7 13">NOV-27</strain>
        <strain evidence="6 16">NOV-5</strain>
        <strain evidence="5 17">NOV-71</strain>
        <strain evidence="11 20">NOV-77</strain>
        <strain evidence="2 12">NOV-9</strain>
        <strain evidence="4 21">ONT-3</strain>
        <strain evidence="3 18">SCRP245</strain>
    </source>
</reference>
<evidence type="ECO:0000313" key="2">
    <source>
        <dbReference type="EMBL" id="KAE8926353.1"/>
    </source>
</evidence>
<feature type="region of interest" description="Disordered" evidence="1">
    <location>
        <begin position="1"/>
        <end position="20"/>
    </location>
</feature>
<evidence type="ECO:0000313" key="6">
    <source>
        <dbReference type="EMBL" id="KAE9131471.1"/>
    </source>
</evidence>
<dbReference type="EMBL" id="QXGF01002057">
    <property type="protein sequence ID" value="KAE8926353.1"/>
    <property type="molecule type" value="Genomic_DNA"/>
</dbReference>
<evidence type="ECO:0000313" key="3">
    <source>
        <dbReference type="EMBL" id="KAE8987835.1"/>
    </source>
</evidence>
<accession>A0A6A3J676</accession>
<name>A0A6A3J676_9STRA</name>
<evidence type="ECO:0000313" key="19">
    <source>
        <dbReference type="Proteomes" id="UP000476176"/>
    </source>
</evidence>
<dbReference type="Proteomes" id="UP000437068">
    <property type="component" value="Unassembled WGS sequence"/>
</dbReference>
<evidence type="ECO:0000256" key="1">
    <source>
        <dbReference type="SAM" id="MobiDB-lite"/>
    </source>
</evidence>
<organism evidence="3 18">
    <name type="scientific">Phytophthora fragariae</name>
    <dbReference type="NCBI Taxonomy" id="53985"/>
    <lineage>
        <taxon>Eukaryota</taxon>
        <taxon>Sar</taxon>
        <taxon>Stramenopiles</taxon>
        <taxon>Oomycota</taxon>
        <taxon>Peronosporomycetes</taxon>
        <taxon>Peronosporales</taxon>
        <taxon>Peronosporaceae</taxon>
        <taxon>Phytophthora</taxon>
    </lineage>
</organism>
<gene>
    <name evidence="10" type="ORF">PF001_g15733</name>
    <name evidence="9" type="ORF">PF002_g15566</name>
    <name evidence="8" type="ORF">PF004_g13275</name>
    <name evidence="7" type="ORF">PF005_g16413</name>
    <name evidence="6" type="ORF">PF006_g15506</name>
    <name evidence="5" type="ORF">PF007_g16230</name>
    <name evidence="11" type="ORF">PF008_g16135</name>
    <name evidence="2" type="ORF">PF009_g23455</name>
    <name evidence="4" type="ORF">PF010_g15938</name>
    <name evidence="3" type="ORF">PF011_g19420</name>
</gene>
<dbReference type="EMBL" id="QXFX01001066">
    <property type="protein sequence ID" value="KAE9097484.1"/>
    <property type="molecule type" value="Genomic_DNA"/>
</dbReference>
<dbReference type="Proteomes" id="UP000476176">
    <property type="component" value="Unassembled WGS sequence"/>
</dbReference>
<evidence type="ECO:0000313" key="21">
    <source>
        <dbReference type="Proteomes" id="UP000488956"/>
    </source>
</evidence>
<dbReference type="Proteomes" id="UP000460718">
    <property type="component" value="Unassembled WGS sequence"/>
</dbReference>
<dbReference type="EMBL" id="QXGD01000881">
    <property type="protein sequence ID" value="KAE9221479.1"/>
    <property type="molecule type" value="Genomic_DNA"/>
</dbReference>
<evidence type="ECO:0000313" key="17">
    <source>
        <dbReference type="Proteomes" id="UP000441208"/>
    </source>
</evidence>
<evidence type="ECO:0000313" key="15">
    <source>
        <dbReference type="Proteomes" id="UP000440367"/>
    </source>
</evidence>
<dbReference type="EMBL" id="QXFW01001644">
    <property type="protein sequence ID" value="KAE8987835.1"/>
    <property type="molecule type" value="Genomic_DNA"/>
</dbReference>
<dbReference type="EMBL" id="QXFY01001090">
    <property type="protein sequence ID" value="KAE9328614.1"/>
    <property type="molecule type" value="Genomic_DNA"/>
</dbReference>
<evidence type="ECO:0000313" key="7">
    <source>
        <dbReference type="EMBL" id="KAE9197701.1"/>
    </source>
</evidence>